<dbReference type="NCBIfam" id="NF033749">
    <property type="entry name" value="bact_hemeryth"/>
    <property type="match status" value="1"/>
</dbReference>
<dbReference type="AlphaFoldDB" id="A0A953M1L0"/>
<protein>
    <submittedName>
        <fullName evidence="6">Bacteriohemerythrin</fullName>
    </submittedName>
</protein>
<dbReference type="NCBIfam" id="TIGR02481">
    <property type="entry name" value="hemeryth_dom"/>
    <property type="match status" value="1"/>
</dbReference>
<feature type="domain" description="HD-GYP" evidence="5">
    <location>
        <begin position="311"/>
        <end position="522"/>
    </location>
</feature>
<gene>
    <name evidence="6" type="ORF">K8I29_08045</name>
</gene>
<dbReference type="InterPro" id="IPR035938">
    <property type="entry name" value="Hemerythrin-like_sf"/>
</dbReference>
<dbReference type="GO" id="GO:0046872">
    <property type="term" value="F:metal ion binding"/>
    <property type="evidence" value="ECO:0007669"/>
    <property type="project" value="UniProtKB-KW"/>
</dbReference>
<feature type="transmembrane region" description="Helical" evidence="4">
    <location>
        <begin position="279"/>
        <end position="300"/>
    </location>
</feature>
<evidence type="ECO:0000313" key="6">
    <source>
        <dbReference type="EMBL" id="MBZ0156152.1"/>
    </source>
</evidence>
<dbReference type="Pfam" id="PF13487">
    <property type="entry name" value="HD_5"/>
    <property type="match status" value="1"/>
</dbReference>
<dbReference type="CDD" id="cd12107">
    <property type="entry name" value="Hemerythrin"/>
    <property type="match status" value="1"/>
</dbReference>
<dbReference type="InterPro" id="IPR029151">
    <property type="entry name" value="Sensor-like_sf"/>
</dbReference>
<reference evidence="6" key="1">
    <citation type="journal article" date="2021" name="bioRxiv">
        <title>Unraveling nitrogen, sulfur and carbon metabolic pathways and microbial community transcriptional responses to substrate deprivation and toxicity stresses in a bioreactor mimicking anoxic brackish coastal sediment conditions.</title>
        <authorList>
            <person name="Martins P.D."/>
            <person name="Echeveste M.J."/>
            <person name="Arshad A."/>
            <person name="Kurth J."/>
            <person name="Ouboter H."/>
            <person name="Jetten M.S.M."/>
            <person name="Welte C.U."/>
        </authorList>
    </citation>
    <scope>NUCLEOTIDE SEQUENCE</scope>
    <source>
        <strain evidence="6">MAG_39</strain>
    </source>
</reference>
<evidence type="ECO:0000256" key="1">
    <source>
        <dbReference type="ARBA" id="ARBA00010587"/>
    </source>
</evidence>
<dbReference type="SUPFAM" id="SSF109604">
    <property type="entry name" value="HD-domain/PDEase-like"/>
    <property type="match status" value="1"/>
</dbReference>
<evidence type="ECO:0000256" key="4">
    <source>
        <dbReference type="SAM" id="Phobius"/>
    </source>
</evidence>
<dbReference type="EMBL" id="JAIOIV010000066">
    <property type="protein sequence ID" value="MBZ0156152.1"/>
    <property type="molecule type" value="Genomic_DNA"/>
</dbReference>
<dbReference type="Gene3D" id="1.20.120.50">
    <property type="entry name" value="Hemerythrin-like"/>
    <property type="match status" value="1"/>
</dbReference>
<reference evidence="6" key="2">
    <citation type="submission" date="2021-08" db="EMBL/GenBank/DDBJ databases">
        <authorList>
            <person name="Dalcin Martins P."/>
        </authorList>
    </citation>
    <scope>NUCLEOTIDE SEQUENCE</scope>
    <source>
        <strain evidence="6">MAG_39</strain>
    </source>
</reference>
<dbReference type="InterPro" id="IPR016131">
    <property type="entry name" value="Haemerythrin_Fe_BS"/>
</dbReference>
<dbReference type="InterPro" id="IPR012827">
    <property type="entry name" value="Hemerythrin_metal-bd"/>
</dbReference>
<evidence type="ECO:0000256" key="2">
    <source>
        <dbReference type="ARBA" id="ARBA00022723"/>
    </source>
</evidence>
<dbReference type="Pfam" id="PF01814">
    <property type="entry name" value="Hemerythrin"/>
    <property type="match status" value="1"/>
</dbReference>
<sequence length="683" mass="78311">MRVLNGNRLFLTLLIASFLFFVLVITYGGRLLYEKKLQAQHERVDSELQHGKEVISFFLYDISLDLQLLHGLPDIRGYGESGFRSAAYRDLVVRTLTGFMHSHHHVSRISIADLSGREVVGMSKVMNTTPAEKPDRVLREDFVRKILLPLPGQKGQISLFTEYISLGGASVQPLIRMAMPLRNARDRAMGILIMDIELMPLFELLPGGITIHDSNGQEITRKAEGGISFRKSPYHFSGSEGKQEISGRGEIHFFTLDILGGGKWIIALQDSHRELGQSLLRMLCVALLLFFLFFCMMLIISSIMMRKHRELEASQKAIIFSLANLAEWRDPETGYHLERTRNYGVILARQLLRNPRYRKVITRKFIQDLYDASPLHDIGKVGLTDSILLKEGKLTDREFEEMKNHVRIGMDILNEIMRTFRIRTSFLVMSRNITGYHHEKFDGSGYPEGRKGEEIPLEARIYALCDAYDAIRAKRPYKPPVPHTEALQRIVSSSGAHFDPDIVEAFLRCEKEFMEAYETYDMLVERKGELAGLGNRKSFGIQWNENLALGIAVIDEQHKELIDGIGALLGAIVQGKGKEEVSRTVHFLEEYVVMHFGKEEEYMLEYKYPEYASHLSQHREFMEIFVRIKGEYENRGASSELVIELNRCVVEWIIHHISKEDRVLGRFLLPRLTEKADDMKKSA</sequence>
<dbReference type="PROSITE" id="PS51832">
    <property type="entry name" value="HD_GYP"/>
    <property type="match status" value="1"/>
</dbReference>
<dbReference type="SUPFAM" id="SSF103190">
    <property type="entry name" value="Sensory domain-like"/>
    <property type="match status" value="1"/>
</dbReference>
<accession>A0A953M1L0</accession>
<dbReference type="InterPro" id="IPR037522">
    <property type="entry name" value="HD_GYP_dom"/>
</dbReference>
<dbReference type="InterPro" id="IPR012312">
    <property type="entry name" value="Hemerythrin-like"/>
</dbReference>
<dbReference type="SUPFAM" id="SSF47188">
    <property type="entry name" value="Hemerythrin-like"/>
    <property type="match status" value="1"/>
</dbReference>
<dbReference type="InterPro" id="IPR052020">
    <property type="entry name" value="Cyclic_di-GMP/3'3'-cGAMP_PDE"/>
</dbReference>
<keyword evidence="3" id="KW-0408">Iron</keyword>
<keyword evidence="4" id="KW-0812">Transmembrane</keyword>
<comment type="caution">
    <text evidence="6">The sequence shown here is derived from an EMBL/GenBank/DDBJ whole genome shotgun (WGS) entry which is preliminary data.</text>
</comment>
<name>A0A953M1L0_9BACT</name>
<comment type="similarity">
    <text evidence="1">Belongs to the hemerythrin family.</text>
</comment>
<dbReference type="PANTHER" id="PTHR45228">
    <property type="entry name" value="CYCLIC DI-GMP PHOSPHODIESTERASE TM_0186-RELATED"/>
    <property type="match status" value="1"/>
</dbReference>
<evidence type="ECO:0000256" key="3">
    <source>
        <dbReference type="ARBA" id="ARBA00023004"/>
    </source>
</evidence>
<keyword evidence="2" id="KW-0479">Metal-binding</keyword>
<dbReference type="PROSITE" id="PS00550">
    <property type="entry name" value="HEMERYTHRINS"/>
    <property type="match status" value="1"/>
</dbReference>
<proteinExistence type="inferred from homology"/>
<evidence type="ECO:0000259" key="5">
    <source>
        <dbReference type="PROSITE" id="PS51832"/>
    </source>
</evidence>
<dbReference type="SMART" id="SM00471">
    <property type="entry name" value="HDc"/>
    <property type="match status" value="1"/>
</dbReference>
<dbReference type="InterPro" id="IPR003607">
    <property type="entry name" value="HD/PDEase_dom"/>
</dbReference>
<keyword evidence="4" id="KW-1133">Transmembrane helix</keyword>
<keyword evidence="4" id="KW-0472">Membrane</keyword>
<evidence type="ECO:0000313" key="7">
    <source>
        <dbReference type="Proteomes" id="UP000705867"/>
    </source>
</evidence>
<dbReference type="Gene3D" id="1.10.3210.10">
    <property type="entry name" value="Hypothetical protein af1432"/>
    <property type="match status" value="1"/>
</dbReference>
<organism evidence="6 7">
    <name type="scientific">Candidatus Nitrobium versatile</name>
    <dbReference type="NCBI Taxonomy" id="2884831"/>
    <lineage>
        <taxon>Bacteria</taxon>
        <taxon>Pseudomonadati</taxon>
        <taxon>Nitrospirota</taxon>
        <taxon>Nitrospiria</taxon>
        <taxon>Nitrospirales</taxon>
        <taxon>Nitrospiraceae</taxon>
        <taxon>Candidatus Nitrobium</taxon>
    </lineage>
</organism>
<dbReference type="CDD" id="cd00077">
    <property type="entry name" value="HDc"/>
    <property type="match status" value="1"/>
</dbReference>
<dbReference type="CDD" id="cd18773">
    <property type="entry name" value="PDC1_HK_sensor"/>
    <property type="match status" value="1"/>
</dbReference>
<dbReference type="Proteomes" id="UP000705867">
    <property type="component" value="Unassembled WGS sequence"/>
</dbReference>
<dbReference type="PANTHER" id="PTHR45228:SF5">
    <property type="entry name" value="CYCLIC DI-GMP PHOSPHODIESTERASE VC_1348-RELATED"/>
    <property type="match status" value="1"/>
</dbReference>